<dbReference type="Proteomes" id="UP000250266">
    <property type="component" value="Unassembled WGS sequence"/>
</dbReference>
<feature type="compositionally biased region" description="Polar residues" evidence="1">
    <location>
        <begin position="1"/>
        <end position="11"/>
    </location>
</feature>
<feature type="compositionally biased region" description="Acidic residues" evidence="1">
    <location>
        <begin position="233"/>
        <end position="259"/>
    </location>
</feature>
<dbReference type="EMBL" id="KV745439">
    <property type="protein sequence ID" value="OCK74650.1"/>
    <property type="molecule type" value="Genomic_DNA"/>
</dbReference>
<feature type="region of interest" description="Disordered" evidence="1">
    <location>
        <begin position="197"/>
        <end position="282"/>
    </location>
</feature>
<evidence type="ECO:0000313" key="3">
    <source>
        <dbReference type="Proteomes" id="UP000250266"/>
    </source>
</evidence>
<gene>
    <name evidence="2" type="ORF">K432DRAFT_409690</name>
</gene>
<feature type="compositionally biased region" description="Acidic residues" evidence="1">
    <location>
        <begin position="123"/>
        <end position="138"/>
    </location>
</feature>
<feature type="compositionally biased region" description="Polar residues" evidence="1">
    <location>
        <begin position="144"/>
        <end position="164"/>
    </location>
</feature>
<keyword evidence="3" id="KW-1185">Reference proteome</keyword>
<protein>
    <submittedName>
        <fullName evidence="2">Uncharacterized protein</fullName>
    </submittedName>
</protein>
<evidence type="ECO:0000313" key="2">
    <source>
        <dbReference type="EMBL" id="OCK74650.1"/>
    </source>
</evidence>
<feature type="compositionally biased region" description="Polar residues" evidence="1">
    <location>
        <begin position="321"/>
        <end position="333"/>
    </location>
</feature>
<proteinExistence type="predicted"/>
<organism evidence="2 3">
    <name type="scientific">Lepidopterella palustris CBS 459.81</name>
    <dbReference type="NCBI Taxonomy" id="1314670"/>
    <lineage>
        <taxon>Eukaryota</taxon>
        <taxon>Fungi</taxon>
        <taxon>Dikarya</taxon>
        <taxon>Ascomycota</taxon>
        <taxon>Pezizomycotina</taxon>
        <taxon>Dothideomycetes</taxon>
        <taxon>Pleosporomycetidae</taxon>
        <taxon>Mytilinidiales</taxon>
        <taxon>Argynnaceae</taxon>
        <taxon>Lepidopterella</taxon>
    </lineage>
</organism>
<sequence>MALFPSYQSYRSVAPSGKNRTVHSRAPSPSIGFRVPRNLPACPGLPVFVPGGGRGQSQQYVRRQPLQYTNEGIEIIDLTGYDRKRPVLELQAAGCGLTRARADDHPTFLRVSHHIDELRETPPESDDDTTLMGDEDSETRDTRTQPPSKSPAWTGTKAPKTSTAGEGGYGDYSNDSDDSGNDLPPLDILMVRAMRKRAMANAGDKPSTTTAERPGGSAATAPVVVGESLDMPIELDDDGDDDNDDSNEDADDEYDDDDAPLYVGSLDARSSPPSEVQIQHYGLPTGDARLEYVLTAPTQAFSPRPEAAFKDNIGPEIGKSSPPSDSVIPSNTEDGLPTEFPPESPTEEASDSSQVPEQTEDPDTPNIVQPTASLISEPAAGGPDYVRRLPKEQLQYAPLRSDARLQYVTEADQHGQQDDMLPHRHQEGKKRRRPSPSPSPTAVENRPRKRHSASKSASQPPHIDENSRMLQTP</sequence>
<feature type="region of interest" description="Disordered" evidence="1">
    <location>
        <begin position="297"/>
        <end position="473"/>
    </location>
</feature>
<dbReference type="AlphaFoldDB" id="A0A8E2DZJ9"/>
<feature type="region of interest" description="Disordered" evidence="1">
    <location>
        <begin position="113"/>
        <end position="185"/>
    </location>
</feature>
<evidence type="ECO:0000256" key="1">
    <source>
        <dbReference type="SAM" id="MobiDB-lite"/>
    </source>
</evidence>
<feature type="region of interest" description="Disordered" evidence="1">
    <location>
        <begin position="1"/>
        <end position="29"/>
    </location>
</feature>
<accession>A0A8E2DZJ9</accession>
<reference evidence="2 3" key="1">
    <citation type="journal article" date="2016" name="Nat. Commun.">
        <title>Ectomycorrhizal ecology is imprinted in the genome of the dominant symbiotic fungus Cenococcum geophilum.</title>
        <authorList>
            <consortium name="DOE Joint Genome Institute"/>
            <person name="Peter M."/>
            <person name="Kohler A."/>
            <person name="Ohm R.A."/>
            <person name="Kuo A."/>
            <person name="Krutzmann J."/>
            <person name="Morin E."/>
            <person name="Arend M."/>
            <person name="Barry K.W."/>
            <person name="Binder M."/>
            <person name="Choi C."/>
            <person name="Clum A."/>
            <person name="Copeland A."/>
            <person name="Grisel N."/>
            <person name="Haridas S."/>
            <person name="Kipfer T."/>
            <person name="LaButti K."/>
            <person name="Lindquist E."/>
            <person name="Lipzen A."/>
            <person name="Maire R."/>
            <person name="Meier B."/>
            <person name="Mihaltcheva S."/>
            <person name="Molinier V."/>
            <person name="Murat C."/>
            <person name="Poggeler S."/>
            <person name="Quandt C.A."/>
            <person name="Sperisen C."/>
            <person name="Tritt A."/>
            <person name="Tisserant E."/>
            <person name="Crous P.W."/>
            <person name="Henrissat B."/>
            <person name="Nehls U."/>
            <person name="Egli S."/>
            <person name="Spatafora J.W."/>
            <person name="Grigoriev I.V."/>
            <person name="Martin F.M."/>
        </authorList>
    </citation>
    <scope>NUCLEOTIDE SEQUENCE [LARGE SCALE GENOMIC DNA]</scope>
    <source>
        <strain evidence="2 3">CBS 459.81</strain>
    </source>
</reference>
<feature type="compositionally biased region" description="Basic and acidic residues" evidence="1">
    <location>
        <begin position="411"/>
        <end position="425"/>
    </location>
</feature>
<feature type="compositionally biased region" description="Basic and acidic residues" evidence="1">
    <location>
        <begin position="113"/>
        <end position="122"/>
    </location>
</feature>
<name>A0A8E2DZJ9_9PEZI</name>